<organism evidence="7 8">
    <name type="scientific">Paenibacillus taihuensis</name>
    <dbReference type="NCBI Taxonomy" id="1156355"/>
    <lineage>
        <taxon>Bacteria</taxon>
        <taxon>Bacillati</taxon>
        <taxon>Bacillota</taxon>
        <taxon>Bacilli</taxon>
        <taxon>Bacillales</taxon>
        <taxon>Paenibacillaceae</taxon>
        <taxon>Paenibacillus</taxon>
    </lineage>
</organism>
<keyword evidence="4" id="KW-0862">Zinc</keyword>
<sequence length="223" mass="24166">MDSYNGAIRFVSIHFTCFEPNRSNPIGSVRFDSTIVNDSNELLAGMRHTKLMMVNEHGHSPTLPTAAALAPQAQEQLLSICAAALPSEACGVLAGTIERQSSGGPLLLITHVYPVQNAAATTATSSANDRFEFDPASWIQTLYDMQKNRQSLVGYFHSHPQTPPIPSAADLFGIHSAAACDTSYWIISLADSILQPIIQPYWIHADRSGLLNCSPLMLTEVSI</sequence>
<dbReference type="AlphaFoldDB" id="A0A3D9RWJ2"/>
<keyword evidence="5" id="KW-0482">Metalloprotease</keyword>
<keyword evidence="3" id="KW-0378">Hydrolase</keyword>
<dbReference type="Pfam" id="PF14464">
    <property type="entry name" value="Prok-JAB"/>
    <property type="match status" value="1"/>
</dbReference>
<keyword evidence="2" id="KW-0479">Metal-binding</keyword>
<dbReference type="PANTHER" id="PTHR34858:SF1">
    <property type="entry name" value="CYSO-CYSTEINE PEPTIDASE"/>
    <property type="match status" value="1"/>
</dbReference>
<protein>
    <submittedName>
        <fullName evidence="7">Proteasome lid subunit RPN8/RPN11</fullName>
    </submittedName>
</protein>
<dbReference type="CDD" id="cd08070">
    <property type="entry name" value="MPN_like"/>
    <property type="match status" value="1"/>
</dbReference>
<dbReference type="InterPro" id="IPR028090">
    <property type="entry name" value="JAB_dom_prok"/>
</dbReference>
<comment type="caution">
    <text evidence="7">The sequence shown here is derived from an EMBL/GenBank/DDBJ whole genome shotgun (WGS) entry which is preliminary data.</text>
</comment>
<dbReference type="GO" id="GO:0006508">
    <property type="term" value="P:proteolysis"/>
    <property type="evidence" value="ECO:0007669"/>
    <property type="project" value="UniProtKB-KW"/>
</dbReference>
<evidence type="ECO:0000256" key="2">
    <source>
        <dbReference type="ARBA" id="ARBA00022723"/>
    </source>
</evidence>
<evidence type="ECO:0000313" key="7">
    <source>
        <dbReference type="EMBL" id="REE84369.1"/>
    </source>
</evidence>
<evidence type="ECO:0000256" key="5">
    <source>
        <dbReference type="ARBA" id="ARBA00023049"/>
    </source>
</evidence>
<keyword evidence="7" id="KW-0647">Proteasome</keyword>
<proteinExistence type="predicted"/>
<feature type="domain" description="MPN" evidence="6">
    <location>
        <begin position="67"/>
        <end position="217"/>
    </location>
</feature>
<dbReference type="PROSITE" id="PS50249">
    <property type="entry name" value="MPN"/>
    <property type="match status" value="1"/>
</dbReference>
<dbReference type="EMBL" id="QTTN01000015">
    <property type="protein sequence ID" value="REE84369.1"/>
    <property type="molecule type" value="Genomic_DNA"/>
</dbReference>
<dbReference type="Proteomes" id="UP000256304">
    <property type="component" value="Unassembled WGS sequence"/>
</dbReference>
<evidence type="ECO:0000313" key="8">
    <source>
        <dbReference type="Proteomes" id="UP000256304"/>
    </source>
</evidence>
<gene>
    <name evidence="7" type="ORF">A8990_11546</name>
</gene>
<dbReference type="OrthoDB" id="9802958at2"/>
<accession>A0A3D9RWJ2</accession>
<evidence type="ECO:0000256" key="1">
    <source>
        <dbReference type="ARBA" id="ARBA00022670"/>
    </source>
</evidence>
<dbReference type="GO" id="GO:0008235">
    <property type="term" value="F:metalloexopeptidase activity"/>
    <property type="evidence" value="ECO:0007669"/>
    <property type="project" value="TreeGrafter"/>
</dbReference>
<dbReference type="InterPro" id="IPR037518">
    <property type="entry name" value="MPN"/>
</dbReference>
<evidence type="ECO:0000256" key="3">
    <source>
        <dbReference type="ARBA" id="ARBA00022801"/>
    </source>
</evidence>
<keyword evidence="8" id="KW-1185">Reference proteome</keyword>
<dbReference type="RefSeq" id="WP_116189658.1">
    <property type="nucleotide sequence ID" value="NZ_QTTN01000015.1"/>
</dbReference>
<dbReference type="GO" id="GO:0008270">
    <property type="term" value="F:zinc ion binding"/>
    <property type="evidence" value="ECO:0007669"/>
    <property type="project" value="TreeGrafter"/>
</dbReference>
<dbReference type="SUPFAM" id="SSF102712">
    <property type="entry name" value="JAB1/MPN domain"/>
    <property type="match status" value="1"/>
</dbReference>
<evidence type="ECO:0000256" key="4">
    <source>
        <dbReference type="ARBA" id="ARBA00022833"/>
    </source>
</evidence>
<name>A0A3D9RWJ2_9BACL</name>
<dbReference type="PANTHER" id="PTHR34858">
    <property type="entry name" value="CYSO-CYSTEINE PEPTIDASE"/>
    <property type="match status" value="1"/>
</dbReference>
<evidence type="ECO:0000259" key="6">
    <source>
        <dbReference type="PROSITE" id="PS50249"/>
    </source>
</evidence>
<dbReference type="GO" id="GO:0000502">
    <property type="term" value="C:proteasome complex"/>
    <property type="evidence" value="ECO:0007669"/>
    <property type="project" value="UniProtKB-KW"/>
</dbReference>
<dbReference type="Gene3D" id="3.40.140.10">
    <property type="entry name" value="Cytidine Deaminase, domain 2"/>
    <property type="match status" value="1"/>
</dbReference>
<keyword evidence="1" id="KW-0645">Protease</keyword>
<dbReference type="InterPro" id="IPR051929">
    <property type="entry name" value="VirAsm_ModProt"/>
</dbReference>
<reference evidence="7 8" key="1">
    <citation type="submission" date="2018-08" db="EMBL/GenBank/DDBJ databases">
        <title>Genomic Encyclopedia of Type Strains, Phase III (KMG-III): the genomes of soil and plant-associated and newly described type strains.</title>
        <authorList>
            <person name="Whitman W."/>
        </authorList>
    </citation>
    <scope>NUCLEOTIDE SEQUENCE [LARGE SCALE GENOMIC DNA]</scope>
    <source>
        <strain evidence="7 8">CGMCC 1.10966</strain>
    </source>
</reference>